<dbReference type="Pfam" id="PF00069">
    <property type="entry name" value="Pkinase"/>
    <property type="match status" value="1"/>
</dbReference>
<dbReference type="SMART" id="SM00220">
    <property type="entry name" value="S_TKc"/>
    <property type="match status" value="1"/>
</dbReference>
<organism evidence="8 9">
    <name type="scientific">Luteolibacter rhizosphaerae</name>
    <dbReference type="NCBI Taxonomy" id="2989719"/>
    <lineage>
        <taxon>Bacteria</taxon>
        <taxon>Pseudomonadati</taxon>
        <taxon>Verrucomicrobiota</taxon>
        <taxon>Verrucomicrobiia</taxon>
        <taxon>Verrucomicrobiales</taxon>
        <taxon>Verrucomicrobiaceae</taxon>
        <taxon>Luteolibacter</taxon>
    </lineage>
</organism>
<dbReference type="PROSITE" id="PS00107">
    <property type="entry name" value="PROTEIN_KINASE_ATP"/>
    <property type="match status" value="1"/>
</dbReference>
<feature type="binding site" evidence="5">
    <location>
        <position position="132"/>
    </location>
    <ligand>
        <name>ATP</name>
        <dbReference type="ChEBI" id="CHEBI:30616"/>
    </ligand>
</feature>
<keyword evidence="3 8" id="KW-0418">Kinase</keyword>
<dbReference type="EMBL" id="JAPDDR010000001">
    <property type="protein sequence ID" value="MCW1912341.1"/>
    <property type="molecule type" value="Genomic_DNA"/>
</dbReference>
<dbReference type="InterPro" id="IPR011009">
    <property type="entry name" value="Kinase-like_dom_sf"/>
</dbReference>
<sequence>MTTHTDSAREIEGAILEVALSLDDAATREDFLDRVYGKDEKAKIEMRKLISASGDAAGFFLEAKEERMTLTMGLLPPGQEAQAPQLALDDLLGVANGRLGHYRLLSRIGEGGGGVVYEAEQEEPIRRRVAIKIVRVGMENKEAIARFEIERQALALMDHPNIAKVFDAGTTPSGRPYFVMELVRGEPITRYCDRNKFGARQRLELFTQVCHAVQHAHQKGIIHRDLKPSNILVVGQDQGSMPKVIDFGIAKTTETRRSDRTVITAHDQFFGTPAYMSPEQVEMAGMDVDTRSDIYSLGVLLYELLTSSTPVDGQELSTLGVSKIRQTLLENEVVRPSEMLRLLPLSKQQNLAEMRSTDPAHLIGQVRGDLDWIVLKATEKNRVRRYQTANSLAMDVMRFLEFQPITARPRSRFYLMAKFIRRNRLAFAAGVILATLLLGGFVTTATLYRRERDALDVAKVAKDEESRLREQSDARANVSRVALLLDQGLIDEADALRQRYPLSSIEPTLEGATVFRSLGDWNAGHERWDQAIQCFRLLIQANRLDKPERILNGTDLMATAAAMMMENEKEYDAFRKEVLERYSPPRVPLHAEHLLKACLLNDGDPATISRLTLSVKVLGPVEATPFPSWSGLSLGLYHLRAGDPKAAEEACATGMKDLRIKTSCAASIRAVTAMVAVEKGDFEKARKDIAEAGEMIERCKGGDFVEGKPVAPVWYDWVIARLLIDEAREMLESSAGE</sequence>
<dbReference type="Gene3D" id="3.30.200.20">
    <property type="entry name" value="Phosphorylase Kinase, domain 1"/>
    <property type="match status" value="1"/>
</dbReference>
<dbReference type="InterPro" id="IPR017441">
    <property type="entry name" value="Protein_kinase_ATP_BS"/>
</dbReference>
<feature type="transmembrane region" description="Helical" evidence="6">
    <location>
        <begin position="425"/>
        <end position="448"/>
    </location>
</feature>
<dbReference type="GO" id="GO:0004674">
    <property type="term" value="F:protein serine/threonine kinase activity"/>
    <property type="evidence" value="ECO:0007669"/>
    <property type="project" value="UniProtKB-KW"/>
</dbReference>
<dbReference type="PANTHER" id="PTHR43289:SF6">
    <property type="entry name" value="SERINE_THREONINE-PROTEIN KINASE NEKL-3"/>
    <property type="match status" value="1"/>
</dbReference>
<evidence type="ECO:0000256" key="5">
    <source>
        <dbReference type="PROSITE-ProRule" id="PRU10141"/>
    </source>
</evidence>
<keyword evidence="4 5" id="KW-0067">ATP-binding</keyword>
<evidence type="ECO:0000313" key="8">
    <source>
        <dbReference type="EMBL" id="MCW1912341.1"/>
    </source>
</evidence>
<keyword evidence="8" id="KW-0723">Serine/threonine-protein kinase</keyword>
<dbReference type="PANTHER" id="PTHR43289">
    <property type="entry name" value="MITOGEN-ACTIVATED PROTEIN KINASE KINASE KINASE 20-RELATED"/>
    <property type="match status" value="1"/>
</dbReference>
<dbReference type="InterPro" id="IPR000719">
    <property type="entry name" value="Prot_kinase_dom"/>
</dbReference>
<evidence type="ECO:0000256" key="1">
    <source>
        <dbReference type="ARBA" id="ARBA00022679"/>
    </source>
</evidence>
<dbReference type="PROSITE" id="PS00108">
    <property type="entry name" value="PROTEIN_KINASE_ST"/>
    <property type="match status" value="1"/>
</dbReference>
<protein>
    <submittedName>
        <fullName evidence="8">Serine/threonine protein kinase</fullName>
    </submittedName>
</protein>
<name>A0ABT3FXM7_9BACT</name>
<reference evidence="8" key="1">
    <citation type="submission" date="2022-10" db="EMBL/GenBank/DDBJ databases">
        <title>Luteolibacter sp. GHJ8, whole genome shotgun sequencing project.</title>
        <authorList>
            <person name="Zhao G."/>
            <person name="Shen L."/>
        </authorList>
    </citation>
    <scope>NUCLEOTIDE SEQUENCE</scope>
    <source>
        <strain evidence="8">GHJ8</strain>
    </source>
</reference>
<accession>A0ABT3FXM7</accession>
<evidence type="ECO:0000256" key="4">
    <source>
        <dbReference type="ARBA" id="ARBA00022840"/>
    </source>
</evidence>
<keyword evidence="2 5" id="KW-0547">Nucleotide-binding</keyword>
<comment type="caution">
    <text evidence="8">The sequence shown here is derived from an EMBL/GenBank/DDBJ whole genome shotgun (WGS) entry which is preliminary data.</text>
</comment>
<dbReference type="PROSITE" id="PS50011">
    <property type="entry name" value="PROTEIN_KINASE_DOM"/>
    <property type="match status" value="1"/>
</dbReference>
<keyword evidence="1" id="KW-0808">Transferase</keyword>
<evidence type="ECO:0000256" key="6">
    <source>
        <dbReference type="SAM" id="Phobius"/>
    </source>
</evidence>
<dbReference type="RefSeq" id="WP_264510652.1">
    <property type="nucleotide sequence ID" value="NZ_JAPDDR010000001.1"/>
</dbReference>
<proteinExistence type="predicted"/>
<gene>
    <name evidence="8" type="ORF">OJ996_02070</name>
</gene>
<dbReference type="Gene3D" id="1.10.510.10">
    <property type="entry name" value="Transferase(Phosphotransferase) domain 1"/>
    <property type="match status" value="1"/>
</dbReference>
<dbReference type="CDD" id="cd14014">
    <property type="entry name" value="STKc_PknB_like"/>
    <property type="match status" value="1"/>
</dbReference>
<feature type="domain" description="Protein kinase" evidence="7">
    <location>
        <begin position="102"/>
        <end position="400"/>
    </location>
</feature>
<keyword evidence="6" id="KW-0812">Transmembrane</keyword>
<evidence type="ECO:0000259" key="7">
    <source>
        <dbReference type="PROSITE" id="PS50011"/>
    </source>
</evidence>
<evidence type="ECO:0000256" key="3">
    <source>
        <dbReference type="ARBA" id="ARBA00022777"/>
    </source>
</evidence>
<dbReference type="InterPro" id="IPR008271">
    <property type="entry name" value="Ser/Thr_kinase_AS"/>
</dbReference>
<keyword evidence="6" id="KW-1133">Transmembrane helix</keyword>
<evidence type="ECO:0000313" key="9">
    <source>
        <dbReference type="Proteomes" id="UP001165653"/>
    </source>
</evidence>
<evidence type="ECO:0000256" key="2">
    <source>
        <dbReference type="ARBA" id="ARBA00022741"/>
    </source>
</evidence>
<keyword evidence="9" id="KW-1185">Reference proteome</keyword>
<dbReference type="Proteomes" id="UP001165653">
    <property type="component" value="Unassembled WGS sequence"/>
</dbReference>
<dbReference type="SUPFAM" id="SSF56112">
    <property type="entry name" value="Protein kinase-like (PK-like)"/>
    <property type="match status" value="1"/>
</dbReference>
<keyword evidence="6" id="KW-0472">Membrane</keyword>